<evidence type="ECO:0000256" key="1">
    <source>
        <dbReference type="SAM" id="Phobius"/>
    </source>
</evidence>
<organism evidence="2 3">
    <name type="scientific">Niastella koreensis</name>
    <dbReference type="NCBI Taxonomy" id="354356"/>
    <lineage>
        <taxon>Bacteria</taxon>
        <taxon>Pseudomonadati</taxon>
        <taxon>Bacteroidota</taxon>
        <taxon>Chitinophagia</taxon>
        <taxon>Chitinophagales</taxon>
        <taxon>Chitinophagaceae</taxon>
        <taxon>Niastella</taxon>
    </lineage>
</organism>
<keyword evidence="1" id="KW-1133">Transmembrane helix</keyword>
<name>A0ABX3P191_9BACT</name>
<keyword evidence="1" id="KW-0472">Membrane</keyword>
<protein>
    <recommendedName>
        <fullName evidence="4">ATP-grasp domain-containing protein</fullName>
    </recommendedName>
</protein>
<proteinExistence type="predicted"/>
<dbReference type="RefSeq" id="WP_014218479.1">
    <property type="nucleotide sequence ID" value="NZ_LWBO01000003.1"/>
</dbReference>
<keyword evidence="1" id="KW-0812">Transmembrane</keyword>
<keyword evidence="3" id="KW-1185">Reference proteome</keyword>
<comment type="caution">
    <text evidence="2">The sequence shown here is derived from an EMBL/GenBank/DDBJ whole genome shotgun (WGS) entry which is preliminary data.</text>
</comment>
<dbReference type="Proteomes" id="UP000192277">
    <property type="component" value="Unassembled WGS sequence"/>
</dbReference>
<accession>A0ABX3P191</accession>
<feature type="transmembrane region" description="Helical" evidence="1">
    <location>
        <begin position="21"/>
        <end position="38"/>
    </location>
</feature>
<evidence type="ECO:0000313" key="3">
    <source>
        <dbReference type="Proteomes" id="UP000192277"/>
    </source>
</evidence>
<reference evidence="2 3" key="1">
    <citation type="submission" date="2016-04" db="EMBL/GenBank/DDBJ databases">
        <authorList>
            <person name="Chen L."/>
            <person name="Zhuang W."/>
            <person name="Wang G."/>
        </authorList>
    </citation>
    <scope>NUCLEOTIDE SEQUENCE [LARGE SCALE GENOMIC DNA]</scope>
    <source>
        <strain evidence="3">GR20</strain>
    </source>
</reference>
<evidence type="ECO:0008006" key="4">
    <source>
        <dbReference type="Google" id="ProtNLM"/>
    </source>
</evidence>
<sequence>MNSIQRILHRPFFIKLFNWEYWSFASVYFCIYPVWVLLCLRARSFFFFAASNPTIKNGGFLCESKKDIIPIIPAQHHPPTVFFSIPTNGSIVVRELQRAGLQYPLIGKPNIGARGRGIKVLRNEQEVLAYCHTAYLDFHIQEFVSWKCEAGIFYVRNPNQASGAITGIVYKEFLSVTGDGKHSMLQLLQKDKRALMYLCSLKKIHGDRLNQVLPAGEKQIVSPFGNHARGSRFTDASHLADEALTRVIDDICKQIPGFYFGRLDIRFESWEALKAGRNFSIIEVNGAGSEPTHIYDPRHSLFFAWKEIIRHWVLLYRISRINHKKGHRYLSFREGIAMFREANIFAKKLNAMTE</sequence>
<gene>
    <name evidence="2" type="ORF">A4D02_21570</name>
</gene>
<dbReference type="EMBL" id="LWBO01000003">
    <property type="protein sequence ID" value="OQP52993.1"/>
    <property type="molecule type" value="Genomic_DNA"/>
</dbReference>
<dbReference type="SUPFAM" id="SSF56059">
    <property type="entry name" value="Glutathione synthetase ATP-binding domain-like"/>
    <property type="match status" value="1"/>
</dbReference>
<evidence type="ECO:0000313" key="2">
    <source>
        <dbReference type="EMBL" id="OQP52993.1"/>
    </source>
</evidence>